<evidence type="ECO:0000313" key="7">
    <source>
        <dbReference type="EMBL" id="KJV62708.1"/>
    </source>
</evidence>
<dbReference type="EMBL" id="LANR01000001">
    <property type="protein sequence ID" value="KJV61137.1"/>
    <property type="molecule type" value="Genomic_DNA"/>
</dbReference>
<reference evidence="4 8" key="1">
    <citation type="submission" date="2015-01" db="EMBL/GenBank/DDBJ databases">
        <title>Genome Sequencing of Rickettsiales.</title>
        <authorList>
            <person name="Daugherty S.C."/>
            <person name="Su Q."/>
            <person name="Abolude K."/>
            <person name="Beier-Sexton M."/>
            <person name="Carlyon J.A."/>
            <person name="Carter R."/>
            <person name="Day N.P."/>
            <person name="Dumler S.J."/>
            <person name="Dyachenko V."/>
            <person name="Godinez A."/>
            <person name="Kurtti T.J."/>
            <person name="Lichay M."/>
            <person name="Mullins K.E."/>
            <person name="Ott S."/>
            <person name="Pappas-Brown V."/>
            <person name="Paris D.H."/>
            <person name="Patel P."/>
            <person name="Richards A.L."/>
            <person name="Sadzewicz L."/>
            <person name="Sears K."/>
            <person name="Seidman D."/>
            <person name="Sengamalay N."/>
            <person name="Stenos J."/>
            <person name="Tallon L.J."/>
            <person name="Vincent G."/>
            <person name="Fraser C.M."/>
            <person name="Munderloh U."/>
            <person name="Dunning-Hotopp J.C."/>
        </authorList>
    </citation>
    <scope>NUCLEOTIDE SEQUENCE [LARGE SCALE GENOMIC DNA]</scope>
    <source>
        <strain evidence="4 8">Ac/Pa</strain>
    </source>
</reference>
<organism evidence="4 8">
    <name type="scientific">Rickettsia amblyommatis str. Ac/Pa</name>
    <dbReference type="NCBI Taxonomy" id="1359164"/>
    <lineage>
        <taxon>Bacteria</taxon>
        <taxon>Pseudomonadati</taxon>
        <taxon>Pseudomonadota</taxon>
        <taxon>Alphaproteobacteria</taxon>
        <taxon>Rickettsiales</taxon>
        <taxon>Rickettsiaceae</taxon>
        <taxon>Rickettsieae</taxon>
        <taxon>Rickettsia</taxon>
        <taxon>spotted fever group</taxon>
    </lineage>
</organism>
<dbReference type="EMBL" id="LANR01000001">
    <property type="protein sequence ID" value="KJV61726.1"/>
    <property type="molecule type" value="Genomic_DNA"/>
</dbReference>
<evidence type="ECO:0000259" key="1">
    <source>
        <dbReference type="Pfam" id="PF13612"/>
    </source>
</evidence>
<name>A0A0F3N0G0_RICAM</name>
<dbReference type="RefSeq" id="WP_014391701.1">
    <property type="nucleotide sequence ID" value="NZ_LANR01000001.1"/>
</dbReference>
<evidence type="ECO:0000313" key="4">
    <source>
        <dbReference type="EMBL" id="KJV61137.1"/>
    </source>
</evidence>
<evidence type="ECO:0000313" key="5">
    <source>
        <dbReference type="EMBL" id="KJV61363.1"/>
    </source>
</evidence>
<keyword evidence="8" id="KW-1185">Reference proteome</keyword>
<evidence type="ECO:0000313" key="8">
    <source>
        <dbReference type="Proteomes" id="UP000033556"/>
    </source>
</evidence>
<dbReference type="Proteomes" id="UP000033556">
    <property type="component" value="Unassembled WGS sequence"/>
</dbReference>
<evidence type="ECO:0000313" key="2">
    <source>
        <dbReference type="EMBL" id="KJV61008.1"/>
    </source>
</evidence>
<feature type="domain" description="Transposase DDE" evidence="1">
    <location>
        <begin position="1"/>
        <end position="61"/>
    </location>
</feature>
<evidence type="ECO:0000313" key="6">
    <source>
        <dbReference type="EMBL" id="KJV61726.1"/>
    </source>
</evidence>
<evidence type="ECO:0000313" key="3">
    <source>
        <dbReference type="EMBL" id="KJV61050.1"/>
    </source>
</evidence>
<dbReference type="EMBL" id="LANR01000001">
    <property type="protein sequence ID" value="KJV61363.1"/>
    <property type="molecule type" value="Genomic_DNA"/>
</dbReference>
<dbReference type="InterPro" id="IPR025668">
    <property type="entry name" value="Tnp_DDE_dom"/>
</dbReference>
<dbReference type="AlphaFoldDB" id="A0A0F3N0G0"/>
<dbReference type="Pfam" id="PF13612">
    <property type="entry name" value="DDE_Tnp_1_3"/>
    <property type="match status" value="1"/>
</dbReference>
<comment type="caution">
    <text evidence="4">The sequence shown here is derived from an EMBL/GenBank/DDBJ whole genome shotgun (WGS) entry which is preliminary data.</text>
</comment>
<protein>
    <submittedName>
        <fullName evidence="4">Transposase DDE domain protein</fullName>
    </submittedName>
</protein>
<sequence length="66" mass="7319">MAVNITKANSSDLSVASSITTALKGKIFGDKAYISKDLFSILNSRGLHLFTGIRKDMKNLSIRFRR</sequence>
<accession>A0A0F3N0G0</accession>
<dbReference type="EMBL" id="LANR01000001">
    <property type="protein sequence ID" value="KJV61008.1"/>
    <property type="molecule type" value="Genomic_DNA"/>
</dbReference>
<dbReference type="EMBL" id="LANR01000001">
    <property type="protein sequence ID" value="KJV61050.1"/>
    <property type="molecule type" value="Genomic_DNA"/>
</dbReference>
<proteinExistence type="predicted"/>
<dbReference type="EMBL" id="LANR01000001">
    <property type="protein sequence ID" value="KJV62708.1"/>
    <property type="molecule type" value="Genomic_DNA"/>
</dbReference>
<gene>
    <name evidence="2" type="ORF">APHACPA_0007</name>
    <name evidence="3" type="ORF">APHACPA_0049</name>
    <name evidence="4" type="ORF">APHACPA_0138</name>
    <name evidence="5" type="ORF">APHACPA_0368</name>
    <name evidence="6" type="ORF">APHACPA_0740</name>
    <name evidence="7" type="ORF">APHACPA_1742</name>
</gene>